<evidence type="ECO:0000313" key="1">
    <source>
        <dbReference type="EMBL" id="PLB47941.1"/>
    </source>
</evidence>
<proteinExistence type="predicted"/>
<sequence>MHWQNDSPGWQPEAASHLSPLRPSSVRSRLHPGDLLACCSLSKYGLPSSLYWLIHLIITSPIIQLRPFDYLRIDTEPVPDYSLNREPSIDAPALASSAEIEHRYKSSQTTAYTADQAPDTENTEGWTYTCVV</sequence>
<accession>A0A2I2G4Y6</accession>
<gene>
    <name evidence="1" type="ORF">P170DRAFT_476594</name>
</gene>
<dbReference type="EMBL" id="MSFO01000005">
    <property type="protein sequence ID" value="PLB47941.1"/>
    <property type="molecule type" value="Genomic_DNA"/>
</dbReference>
<reference evidence="1 2" key="1">
    <citation type="submission" date="2016-12" db="EMBL/GenBank/DDBJ databases">
        <title>The genomes of Aspergillus section Nigri reveals drivers in fungal speciation.</title>
        <authorList>
            <consortium name="DOE Joint Genome Institute"/>
            <person name="Vesth T.C."/>
            <person name="Nybo J."/>
            <person name="Theobald S."/>
            <person name="Brandl J."/>
            <person name="Frisvad J.C."/>
            <person name="Nielsen K.F."/>
            <person name="Lyhne E.K."/>
            <person name="Kogle M.E."/>
            <person name="Kuo A."/>
            <person name="Riley R."/>
            <person name="Clum A."/>
            <person name="Nolan M."/>
            <person name="Lipzen A."/>
            <person name="Salamov A."/>
            <person name="Henrissat B."/>
            <person name="Wiebenga A."/>
            <person name="De Vries R.P."/>
            <person name="Grigoriev I.V."/>
            <person name="Mortensen U.H."/>
            <person name="Andersen M.R."/>
            <person name="Baker S.E."/>
        </authorList>
    </citation>
    <scope>NUCLEOTIDE SEQUENCE [LARGE SCALE GENOMIC DNA]</scope>
    <source>
        <strain evidence="1 2">IBT 23096</strain>
    </source>
</reference>
<comment type="caution">
    <text evidence="1">The sequence shown here is derived from an EMBL/GenBank/DDBJ whole genome shotgun (WGS) entry which is preliminary data.</text>
</comment>
<organism evidence="1 2">
    <name type="scientific">Aspergillus steynii IBT 23096</name>
    <dbReference type="NCBI Taxonomy" id="1392250"/>
    <lineage>
        <taxon>Eukaryota</taxon>
        <taxon>Fungi</taxon>
        <taxon>Dikarya</taxon>
        <taxon>Ascomycota</taxon>
        <taxon>Pezizomycotina</taxon>
        <taxon>Eurotiomycetes</taxon>
        <taxon>Eurotiomycetidae</taxon>
        <taxon>Eurotiales</taxon>
        <taxon>Aspergillaceae</taxon>
        <taxon>Aspergillus</taxon>
        <taxon>Aspergillus subgen. Circumdati</taxon>
    </lineage>
</organism>
<dbReference type="GeneID" id="36561065"/>
<keyword evidence="2" id="KW-1185">Reference proteome</keyword>
<name>A0A2I2G4Y6_9EURO</name>
<dbReference type="VEuPathDB" id="FungiDB:P170DRAFT_476594"/>
<dbReference type="AlphaFoldDB" id="A0A2I2G4Y6"/>
<dbReference type="Proteomes" id="UP000234275">
    <property type="component" value="Unassembled WGS sequence"/>
</dbReference>
<protein>
    <submittedName>
        <fullName evidence="1">Uncharacterized protein</fullName>
    </submittedName>
</protein>
<evidence type="ECO:0000313" key="2">
    <source>
        <dbReference type="Proteomes" id="UP000234275"/>
    </source>
</evidence>
<dbReference type="RefSeq" id="XP_024703243.1">
    <property type="nucleotide sequence ID" value="XM_024853367.1"/>
</dbReference>